<dbReference type="GO" id="GO:0008137">
    <property type="term" value="F:NADH dehydrogenase (ubiquinone) activity"/>
    <property type="evidence" value="ECO:0007669"/>
    <property type="project" value="InterPro"/>
</dbReference>
<evidence type="ECO:0000256" key="9">
    <source>
        <dbReference type="SAM" id="Phobius"/>
    </source>
</evidence>
<dbReference type="PANTHER" id="PTHR11058">
    <property type="entry name" value="NADH-UBIQUINONE OXIDOREDUCTASE CHAIN 3"/>
    <property type="match status" value="1"/>
</dbReference>
<keyword evidence="6 9" id="KW-0472">Membrane</keyword>
<proteinExistence type="inferred from homology"/>
<keyword evidence="7" id="KW-0520">NAD</keyword>
<comment type="function">
    <text evidence="7">NDH-1 shuttles electrons from NADH, via FMN and iron-sulfur (Fe-S) centers, to quinones in the respiratory chain.</text>
</comment>
<sequence>MGQYLPIVVLMALGIVFGVLSFLASKLLGPSRPSAAKEAPYECGIVPTREPPERFPVSFYIVAMLFIMFDIEIIFVYPYAVSRGELGYYGFWAVLIFSVIFFLTFVYEVARGGLDWGPLQKYRSLSAEAKMVTPERTLTSTVRRVGTEGRLDESPDHESTAPAA</sequence>
<dbReference type="RefSeq" id="WP_015439968.1">
    <property type="nucleotide sequence ID" value="NC_020520.1"/>
</dbReference>
<dbReference type="AlphaFoldDB" id="A0A6C7E183"/>
<dbReference type="KEGG" id="aym:YM304_04060"/>
<dbReference type="GO" id="GO:0005886">
    <property type="term" value="C:plasma membrane"/>
    <property type="evidence" value="ECO:0007669"/>
    <property type="project" value="UniProtKB-SubCell"/>
</dbReference>
<dbReference type="InterPro" id="IPR000440">
    <property type="entry name" value="NADH_UbQ/plastoQ_OxRdtase_su3"/>
</dbReference>
<keyword evidence="11" id="KW-1185">Reference proteome</keyword>
<keyword evidence="4 7" id="KW-0812">Transmembrane</keyword>
<dbReference type="InterPro" id="IPR038430">
    <property type="entry name" value="NDAH_ubi_oxred_su3_sf"/>
</dbReference>
<feature type="compositionally biased region" description="Basic and acidic residues" evidence="8">
    <location>
        <begin position="145"/>
        <end position="164"/>
    </location>
</feature>
<comment type="catalytic activity">
    <reaction evidence="7">
        <text>a quinone + NADH + 5 H(+)(in) = a quinol + NAD(+) + 4 H(+)(out)</text>
        <dbReference type="Rhea" id="RHEA:57888"/>
        <dbReference type="ChEBI" id="CHEBI:15378"/>
        <dbReference type="ChEBI" id="CHEBI:24646"/>
        <dbReference type="ChEBI" id="CHEBI:57540"/>
        <dbReference type="ChEBI" id="CHEBI:57945"/>
        <dbReference type="ChEBI" id="CHEBI:132124"/>
    </reaction>
</comment>
<dbReference type="Pfam" id="PF00507">
    <property type="entry name" value="Oxidored_q4"/>
    <property type="match status" value="1"/>
</dbReference>
<feature type="transmembrane region" description="Helical" evidence="9">
    <location>
        <begin position="57"/>
        <end position="80"/>
    </location>
</feature>
<evidence type="ECO:0000256" key="4">
    <source>
        <dbReference type="ARBA" id="ARBA00022692"/>
    </source>
</evidence>
<feature type="region of interest" description="Disordered" evidence="8">
    <location>
        <begin position="143"/>
        <end position="164"/>
    </location>
</feature>
<feature type="transmembrane region" description="Helical" evidence="9">
    <location>
        <begin position="6"/>
        <end position="24"/>
    </location>
</feature>
<dbReference type="EMBL" id="AP012057">
    <property type="protein sequence ID" value="BAN00720.1"/>
    <property type="molecule type" value="Genomic_DNA"/>
</dbReference>
<dbReference type="GO" id="GO:0016491">
    <property type="term" value="F:oxidoreductase activity"/>
    <property type="evidence" value="ECO:0007669"/>
    <property type="project" value="UniProtKB-KW"/>
</dbReference>
<keyword evidence="7" id="KW-0874">Quinone</keyword>
<evidence type="ECO:0000256" key="8">
    <source>
        <dbReference type="SAM" id="MobiDB-lite"/>
    </source>
</evidence>
<evidence type="ECO:0000256" key="2">
    <source>
        <dbReference type="ARBA" id="ARBA00008472"/>
    </source>
</evidence>
<protein>
    <recommendedName>
        <fullName evidence="7">NADH-quinone oxidoreductase subunit</fullName>
        <ecNumber evidence="7">7.1.1.-</ecNumber>
    </recommendedName>
</protein>
<keyword evidence="5 9" id="KW-1133">Transmembrane helix</keyword>
<evidence type="ECO:0000256" key="5">
    <source>
        <dbReference type="ARBA" id="ARBA00022989"/>
    </source>
</evidence>
<dbReference type="Gene3D" id="1.20.58.1610">
    <property type="entry name" value="NADH:ubiquinone/plastoquinone oxidoreductase, chain 3"/>
    <property type="match status" value="1"/>
</dbReference>
<evidence type="ECO:0000256" key="3">
    <source>
        <dbReference type="ARBA" id="ARBA00022448"/>
    </source>
</evidence>
<keyword evidence="3" id="KW-0813">Transport</keyword>
<comment type="similarity">
    <text evidence="2 7">Belongs to the complex I subunit 3 family.</text>
</comment>
<keyword evidence="10" id="KW-0560">Oxidoreductase</keyword>
<dbReference type="GO" id="GO:0030964">
    <property type="term" value="C:NADH dehydrogenase complex"/>
    <property type="evidence" value="ECO:0007669"/>
    <property type="project" value="TreeGrafter"/>
</dbReference>
<name>A0A6C7E183_ILUCY</name>
<feature type="transmembrane region" description="Helical" evidence="9">
    <location>
        <begin position="86"/>
        <end position="107"/>
    </location>
</feature>
<dbReference type="Proteomes" id="UP000011863">
    <property type="component" value="Chromosome"/>
</dbReference>
<evidence type="ECO:0000256" key="6">
    <source>
        <dbReference type="ARBA" id="ARBA00023136"/>
    </source>
</evidence>
<dbReference type="PANTHER" id="PTHR11058:SF9">
    <property type="entry name" value="NADH-UBIQUINONE OXIDOREDUCTASE CHAIN 3"/>
    <property type="match status" value="1"/>
</dbReference>
<accession>A0A6C7E183</accession>
<organism evidence="10 11">
    <name type="scientific">Ilumatobacter coccineus (strain NBRC 103263 / KCTC 29153 / YM16-304)</name>
    <dbReference type="NCBI Taxonomy" id="1313172"/>
    <lineage>
        <taxon>Bacteria</taxon>
        <taxon>Bacillati</taxon>
        <taxon>Actinomycetota</taxon>
        <taxon>Acidimicrobiia</taxon>
        <taxon>Acidimicrobiales</taxon>
        <taxon>Ilumatobacteraceae</taxon>
        <taxon>Ilumatobacter</taxon>
    </lineage>
</organism>
<dbReference type="OrthoDB" id="9791970at2"/>
<dbReference type="EC" id="7.1.1.-" evidence="7"/>
<evidence type="ECO:0000256" key="7">
    <source>
        <dbReference type="RuleBase" id="RU003639"/>
    </source>
</evidence>
<dbReference type="GO" id="GO:0048038">
    <property type="term" value="F:quinone binding"/>
    <property type="evidence" value="ECO:0007669"/>
    <property type="project" value="UniProtKB-KW"/>
</dbReference>
<reference evidence="10 11" key="1">
    <citation type="journal article" date="2013" name="Int. J. Syst. Evol. Microbiol.">
        <title>Ilumatobacter nonamiense sp. nov. and Ilumatobacter coccineum sp. nov., isolated from seashore sand.</title>
        <authorList>
            <person name="Matsumoto A."/>
            <person name="Kasai H."/>
            <person name="Matsuo Y."/>
            <person name="Shizuri Y."/>
            <person name="Ichikawa N."/>
            <person name="Fujita N."/>
            <person name="Omura S."/>
            <person name="Takahashi Y."/>
        </authorList>
    </citation>
    <scope>NUCLEOTIDE SEQUENCE [LARGE SCALE GENOMIC DNA]</scope>
    <source>
        <strain evidence="11">NBRC 103263 / KCTC 29153 / YM16-304</strain>
    </source>
</reference>
<evidence type="ECO:0000313" key="10">
    <source>
        <dbReference type="EMBL" id="BAN00720.1"/>
    </source>
</evidence>
<evidence type="ECO:0000313" key="11">
    <source>
        <dbReference type="Proteomes" id="UP000011863"/>
    </source>
</evidence>
<evidence type="ECO:0000256" key="1">
    <source>
        <dbReference type="ARBA" id="ARBA00004370"/>
    </source>
</evidence>
<comment type="subcellular location">
    <subcellularLocation>
        <location evidence="7">Cell membrane</location>
        <topology evidence="7">Multi-pass membrane protein</topology>
    </subcellularLocation>
    <subcellularLocation>
        <location evidence="1">Membrane</location>
    </subcellularLocation>
</comment>
<gene>
    <name evidence="10" type="primary">nuoA</name>
    <name evidence="10" type="ORF">YM304_04060</name>
</gene>